<proteinExistence type="predicted"/>
<keyword evidence="1" id="KW-0732">Signal</keyword>
<gene>
    <name evidence="2" type="ORF">PMA3_26280</name>
</gene>
<keyword evidence="3" id="KW-1185">Reference proteome</keyword>
<evidence type="ECO:0000256" key="1">
    <source>
        <dbReference type="SAM" id="SignalP"/>
    </source>
</evidence>
<evidence type="ECO:0000313" key="2">
    <source>
        <dbReference type="EMBL" id="ANJ58473.1"/>
    </source>
</evidence>
<evidence type="ECO:0000313" key="3">
    <source>
        <dbReference type="Proteomes" id="UP000078354"/>
    </source>
</evidence>
<dbReference type="KEGG" id="psil:PMA3_26280"/>
<name>A0A191Z0G9_9PSED</name>
<dbReference type="RefSeq" id="WP_064679909.1">
    <property type="nucleotide sequence ID" value="NZ_CP014870.1"/>
</dbReference>
<protein>
    <recommendedName>
        <fullName evidence="4">Lipoprotein</fullName>
    </recommendedName>
</protein>
<dbReference type="NCBIfam" id="TIGR02001">
    <property type="entry name" value="gcw_chp"/>
    <property type="match status" value="1"/>
</dbReference>
<dbReference type="EMBL" id="CP014870">
    <property type="protein sequence ID" value="ANJ58473.1"/>
    <property type="molecule type" value="Genomic_DNA"/>
</dbReference>
<reference evidence="2 3" key="1">
    <citation type="journal article" date="2018" name="Syst. Appl. Microbiol.">
        <title>Pseudomonas silesiensis sp. nov. strain A3T isolated from a biological pesticide sewage treatment plant and analysis of the complete genome sequence.</title>
        <authorList>
            <person name="Kaminski M.A."/>
            <person name="Furmanczyk E.M."/>
            <person name="Sobczak A."/>
            <person name="Dziembowski A."/>
            <person name="Lipinski L."/>
        </authorList>
    </citation>
    <scope>NUCLEOTIDE SEQUENCE [LARGE SCALE GENOMIC DNA]</scope>
    <source>
        <strain evidence="2 3">A3</strain>
    </source>
</reference>
<feature type="chain" id="PRO_5008250198" description="Lipoprotein" evidence="1">
    <location>
        <begin position="23"/>
        <end position="243"/>
    </location>
</feature>
<evidence type="ECO:0008006" key="4">
    <source>
        <dbReference type="Google" id="ProtNLM"/>
    </source>
</evidence>
<dbReference type="Pfam" id="PF09694">
    <property type="entry name" value="Gcw_chp"/>
    <property type="match status" value="1"/>
</dbReference>
<dbReference type="InterPro" id="IPR010239">
    <property type="entry name" value="CHP02001"/>
</dbReference>
<organism evidence="2 3">
    <name type="scientific">Pseudomonas silesiensis</name>
    <dbReference type="NCBI Taxonomy" id="1853130"/>
    <lineage>
        <taxon>Bacteria</taxon>
        <taxon>Pseudomonadati</taxon>
        <taxon>Pseudomonadota</taxon>
        <taxon>Gammaproteobacteria</taxon>
        <taxon>Pseudomonadales</taxon>
        <taxon>Pseudomonadaceae</taxon>
        <taxon>Pseudomonas</taxon>
    </lineage>
</organism>
<sequence>MKRMMTLGVVSIVLAPWTVTQAITLNDDFSLALEAGLFSDYRSRGISQTQGDPAVQGSATLTHSIGLYVGAWSSNVDFGNGSKTRQELDYYAGYFWQATDNIALDVGYFDYNYPKQSGLNYSEYFAKLNLYDLRLGAYYSDDIAGDQSMLYSYLGYAKVLPYEIGLDLRYGLADYKDPVWVSSNGSARDSYREWEVKLSKKAFALNWSLSYIDTDLSKAECASYMGFDDVCSATLVAAVSKSF</sequence>
<dbReference type="Proteomes" id="UP000078354">
    <property type="component" value="Chromosome"/>
</dbReference>
<feature type="signal peptide" evidence="1">
    <location>
        <begin position="1"/>
        <end position="22"/>
    </location>
</feature>
<dbReference type="STRING" id="1853130.PMA3_26280"/>
<accession>A0A191Z0G9</accession>
<dbReference type="AlphaFoldDB" id="A0A191Z0G9"/>